<feature type="domain" description="Peptidase C1A papain C-terminal" evidence="4">
    <location>
        <begin position="71"/>
        <end position="322"/>
    </location>
</feature>
<sequence>MERTCLAGFLLLLIAIGGAIDSGESLLESQNEVESAVQYSREGRAKIIRSSDELPEYAKATPAKRKSLIDMPINFDWSNVKGKNYLSPSWNQHVPTYCGSCYLHASLTAAQDRIKVAKHGEGPDVMLSRQSLLNCISAKEGKASGGVSDGCRGGDSLDVYRYMHDIGLPDETCNTYQAKETTVCDARAQCMNCMPFAEPVMENFKCWAVENFINYRVTEFGKLPKDEAAIMSEVQDGGPVACSLATTEDFDYNYAGGVWTKGTNQTESNHIIEITGWGVTEGGVKFWQARNSWGTYWGDLGFFKILRGENLMLIEEDCWFVHVDWSSEEQVSGGELVGGMHGLRTKSAEAKQIDATFKRELIRNAADDIEQLNPPSGDWEASHVQREDARLDQGPLTRRNSSYFQSFPVSVWLVLSFATGFVLCTFWEKEKRVRRAGYRAIEAA</sequence>
<evidence type="ECO:0000259" key="4">
    <source>
        <dbReference type="SMART" id="SM00645"/>
    </source>
</evidence>
<keyword evidence="2" id="KW-1133">Transmembrane helix</keyword>
<comment type="caution">
    <text evidence="5">The sequence shown here is derived from an EMBL/GenBank/DDBJ whole genome shotgun (WGS) entry which is preliminary data.</text>
</comment>
<evidence type="ECO:0000256" key="2">
    <source>
        <dbReference type="SAM" id="Phobius"/>
    </source>
</evidence>
<feature type="chain" id="PRO_5043978717" description="Peptidase C1A papain C-terminal domain-containing protein" evidence="3">
    <location>
        <begin position="20"/>
        <end position="444"/>
    </location>
</feature>
<evidence type="ECO:0000313" key="6">
    <source>
        <dbReference type="Proteomes" id="UP001157974"/>
    </source>
</evidence>
<gene>
    <name evidence="5" type="ORF">NDN08_003161</name>
</gene>
<reference evidence="5 6" key="1">
    <citation type="journal article" date="2023" name="Nat. Commun.">
        <title>Origin of minicircular mitochondrial genomes in red algae.</title>
        <authorList>
            <person name="Lee Y."/>
            <person name="Cho C.H."/>
            <person name="Lee Y.M."/>
            <person name="Park S.I."/>
            <person name="Yang J.H."/>
            <person name="West J.A."/>
            <person name="Bhattacharya D."/>
            <person name="Yoon H.S."/>
        </authorList>
    </citation>
    <scope>NUCLEOTIDE SEQUENCE [LARGE SCALE GENOMIC DNA]</scope>
    <source>
        <strain evidence="5 6">CCMP1338</strain>
        <tissue evidence="5">Whole cell</tissue>
    </source>
</reference>
<dbReference type="Pfam" id="PF00112">
    <property type="entry name" value="Peptidase_C1"/>
    <property type="match status" value="1"/>
</dbReference>
<organism evidence="5 6">
    <name type="scientific">Rhodosorus marinus</name>
    <dbReference type="NCBI Taxonomy" id="101924"/>
    <lineage>
        <taxon>Eukaryota</taxon>
        <taxon>Rhodophyta</taxon>
        <taxon>Stylonematophyceae</taxon>
        <taxon>Stylonematales</taxon>
        <taxon>Stylonemataceae</taxon>
        <taxon>Rhodosorus</taxon>
    </lineage>
</organism>
<dbReference type="SMART" id="SM00645">
    <property type="entry name" value="Pept_C1"/>
    <property type="match status" value="1"/>
</dbReference>
<dbReference type="SUPFAM" id="SSF54001">
    <property type="entry name" value="Cysteine proteinases"/>
    <property type="match status" value="1"/>
</dbReference>
<keyword evidence="2" id="KW-0812">Transmembrane</keyword>
<dbReference type="Gene3D" id="3.90.70.10">
    <property type="entry name" value="Cysteine proteinases"/>
    <property type="match status" value="1"/>
</dbReference>
<dbReference type="InterPro" id="IPR013128">
    <property type="entry name" value="Peptidase_C1A"/>
</dbReference>
<keyword evidence="6" id="KW-1185">Reference proteome</keyword>
<evidence type="ECO:0000256" key="3">
    <source>
        <dbReference type="SAM" id="SignalP"/>
    </source>
</evidence>
<dbReference type="EMBL" id="JAMWBK010000003">
    <property type="protein sequence ID" value="KAJ8906671.1"/>
    <property type="molecule type" value="Genomic_DNA"/>
</dbReference>
<accession>A0AAV8V1K0</accession>
<dbReference type="GO" id="GO:0006508">
    <property type="term" value="P:proteolysis"/>
    <property type="evidence" value="ECO:0007669"/>
    <property type="project" value="InterPro"/>
</dbReference>
<dbReference type="InterPro" id="IPR000668">
    <property type="entry name" value="Peptidase_C1A_C"/>
</dbReference>
<dbReference type="InterPro" id="IPR038765">
    <property type="entry name" value="Papain-like_cys_pep_sf"/>
</dbReference>
<feature type="signal peptide" evidence="3">
    <location>
        <begin position="1"/>
        <end position="19"/>
    </location>
</feature>
<keyword evidence="2" id="KW-0472">Membrane</keyword>
<keyword evidence="3" id="KW-0732">Signal</keyword>
<dbReference type="GO" id="GO:0008234">
    <property type="term" value="F:cysteine-type peptidase activity"/>
    <property type="evidence" value="ECO:0007669"/>
    <property type="project" value="InterPro"/>
</dbReference>
<dbReference type="PANTHER" id="PTHR12411">
    <property type="entry name" value="CYSTEINE PROTEASE FAMILY C1-RELATED"/>
    <property type="match status" value="1"/>
</dbReference>
<name>A0AAV8V1K0_9RHOD</name>
<evidence type="ECO:0000256" key="1">
    <source>
        <dbReference type="ARBA" id="ARBA00008455"/>
    </source>
</evidence>
<evidence type="ECO:0000313" key="5">
    <source>
        <dbReference type="EMBL" id="KAJ8906671.1"/>
    </source>
</evidence>
<dbReference type="Proteomes" id="UP001157974">
    <property type="component" value="Unassembled WGS sequence"/>
</dbReference>
<dbReference type="AlphaFoldDB" id="A0AAV8V1K0"/>
<comment type="similarity">
    <text evidence="1">Belongs to the peptidase C1 family.</text>
</comment>
<dbReference type="FunFam" id="3.90.70.10:FF:000117">
    <property type="entry name" value="Probable papain cysteine protease"/>
    <property type="match status" value="1"/>
</dbReference>
<protein>
    <recommendedName>
        <fullName evidence="4">Peptidase C1A papain C-terminal domain-containing protein</fullName>
    </recommendedName>
</protein>
<feature type="transmembrane region" description="Helical" evidence="2">
    <location>
        <begin position="409"/>
        <end position="427"/>
    </location>
</feature>
<proteinExistence type="inferred from homology"/>